<dbReference type="InterPro" id="IPR011333">
    <property type="entry name" value="SKP1/BTB/POZ_sf"/>
</dbReference>
<protein>
    <recommendedName>
        <fullName evidence="2">BTB domain-containing protein</fullName>
    </recommendedName>
</protein>
<proteinExistence type="predicted"/>
<feature type="compositionally biased region" description="Basic residues" evidence="1">
    <location>
        <begin position="288"/>
        <end position="302"/>
    </location>
</feature>
<feature type="compositionally biased region" description="Low complexity" evidence="1">
    <location>
        <begin position="303"/>
        <end position="315"/>
    </location>
</feature>
<dbReference type="SUPFAM" id="SSF54695">
    <property type="entry name" value="POZ domain"/>
    <property type="match status" value="1"/>
</dbReference>
<dbReference type="AlphaFoldDB" id="A0A9P5ZV27"/>
<comment type="caution">
    <text evidence="3">The sequence shown here is derived from an EMBL/GenBank/DDBJ whole genome shotgun (WGS) entry which is preliminary data.</text>
</comment>
<accession>A0A9P5ZV27</accession>
<dbReference type="EMBL" id="MU154576">
    <property type="protein sequence ID" value="KAF9494216.1"/>
    <property type="molecule type" value="Genomic_DNA"/>
</dbReference>
<evidence type="ECO:0000313" key="3">
    <source>
        <dbReference type="EMBL" id="KAF9494216.1"/>
    </source>
</evidence>
<feature type="region of interest" description="Disordered" evidence="1">
    <location>
        <begin position="281"/>
        <end position="321"/>
    </location>
</feature>
<sequence>MSSDPSCEHGTSCRASIHHEFCIVPMRLQSEGFQSSQTSIVPAATMQADIPKATFPHNVDYYFSNVIFLVGNELFNVPRHKFQSESVIFRSMFDLPTGDKTPDGLTDEQPLRLDGIDRDEFSSLLEYLYPSRGIERPLRLTLAEWLAVLKQSTRWEMDRIRNDAIETIPTLVADPAQWLGLAIDYNVEAWFIPAMNKLVQRAEPLSTADLAHIGIECVLKIAAIREVCHSKHASVANSYIFPHAVRGPVTYNCDDRIGQEFKDHLTTPLLSTDKALTAVYLNPPASPKPKKKPTSLGKKKKVASSASPTAAANTSDIVNGEDGCFRYTNAS</sequence>
<name>A0A9P5ZV27_PLEER</name>
<dbReference type="Gene3D" id="3.30.710.10">
    <property type="entry name" value="Potassium Channel Kv1.1, Chain A"/>
    <property type="match status" value="1"/>
</dbReference>
<evidence type="ECO:0000259" key="2">
    <source>
        <dbReference type="PROSITE" id="PS50097"/>
    </source>
</evidence>
<dbReference type="CDD" id="cd18186">
    <property type="entry name" value="BTB_POZ_ZBTB_KLHL-like"/>
    <property type="match status" value="1"/>
</dbReference>
<evidence type="ECO:0000256" key="1">
    <source>
        <dbReference type="SAM" id="MobiDB-lite"/>
    </source>
</evidence>
<dbReference type="PROSITE" id="PS50097">
    <property type="entry name" value="BTB"/>
    <property type="match status" value="1"/>
</dbReference>
<evidence type="ECO:0000313" key="4">
    <source>
        <dbReference type="Proteomes" id="UP000807025"/>
    </source>
</evidence>
<dbReference type="InterPro" id="IPR000210">
    <property type="entry name" value="BTB/POZ_dom"/>
</dbReference>
<dbReference type="OrthoDB" id="2367075at2759"/>
<reference evidence="3" key="1">
    <citation type="submission" date="2020-11" db="EMBL/GenBank/DDBJ databases">
        <authorList>
            <consortium name="DOE Joint Genome Institute"/>
            <person name="Ahrendt S."/>
            <person name="Riley R."/>
            <person name="Andreopoulos W."/>
            <person name="Labutti K."/>
            <person name="Pangilinan J."/>
            <person name="Ruiz-Duenas F.J."/>
            <person name="Barrasa J.M."/>
            <person name="Sanchez-Garcia M."/>
            <person name="Camarero S."/>
            <person name="Miyauchi S."/>
            <person name="Serrano A."/>
            <person name="Linde D."/>
            <person name="Babiker R."/>
            <person name="Drula E."/>
            <person name="Ayuso-Fernandez I."/>
            <person name="Pacheco R."/>
            <person name="Padilla G."/>
            <person name="Ferreira P."/>
            <person name="Barriuso J."/>
            <person name="Kellner H."/>
            <person name="Castanera R."/>
            <person name="Alfaro M."/>
            <person name="Ramirez L."/>
            <person name="Pisabarro A.G."/>
            <person name="Kuo A."/>
            <person name="Tritt A."/>
            <person name="Lipzen A."/>
            <person name="He G."/>
            <person name="Yan M."/>
            <person name="Ng V."/>
            <person name="Cullen D."/>
            <person name="Martin F."/>
            <person name="Rosso M.-N."/>
            <person name="Henrissat B."/>
            <person name="Hibbett D."/>
            <person name="Martinez A.T."/>
            <person name="Grigoriev I.V."/>
        </authorList>
    </citation>
    <scope>NUCLEOTIDE SEQUENCE</scope>
    <source>
        <strain evidence="3">ATCC 90797</strain>
    </source>
</reference>
<gene>
    <name evidence="3" type="ORF">BDN71DRAFT_1449354</name>
</gene>
<dbReference type="Pfam" id="PF00651">
    <property type="entry name" value="BTB"/>
    <property type="match status" value="1"/>
</dbReference>
<organism evidence="3 4">
    <name type="scientific">Pleurotus eryngii</name>
    <name type="common">Boletus of the steppes</name>
    <dbReference type="NCBI Taxonomy" id="5323"/>
    <lineage>
        <taxon>Eukaryota</taxon>
        <taxon>Fungi</taxon>
        <taxon>Dikarya</taxon>
        <taxon>Basidiomycota</taxon>
        <taxon>Agaricomycotina</taxon>
        <taxon>Agaricomycetes</taxon>
        <taxon>Agaricomycetidae</taxon>
        <taxon>Agaricales</taxon>
        <taxon>Pleurotineae</taxon>
        <taxon>Pleurotaceae</taxon>
        <taxon>Pleurotus</taxon>
    </lineage>
</organism>
<feature type="domain" description="BTB" evidence="2">
    <location>
        <begin position="64"/>
        <end position="132"/>
    </location>
</feature>
<keyword evidence="4" id="KW-1185">Reference proteome</keyword>
<dbReference type="Proteomes" id="UP000807025">
    <property type="component" value="Unassembled WGS sequence"/>
</dbReference>